<protein>
    <submittedName>
        <fullName evidence="1">Uncharacterized protein</fullName>
    </submittedName>
</protein>
<reference evidence="1" key="1">
    <citation type="submission" date="2021-01" db="EMBL/GenBank/DDBJ databases">
        <title>Chromosome-level genome assembly of a human fungal pathogen reveals clustering of transcriptionally co-regulated genes.</title>
        <authorList>
            <person name="Voorhies M."/>
            <person name="Cohen S."/>
            <person name="Shea T.P."/>
            <person name="Petrus S."/>
            <person name="Munoz J.F."/>
            <person name="Poplawski S."/>
            <person name="Goldman W.E."/>
            <person name="Michael T."/>
            <person name="Cuomo C.A."/>
            <person name="Sil A."/>
            <person name="Beyhan S."/>
        </authorList>
    </citation>
    <scope>NUCLEOTIDE SEQUENCE</scope>
    <source>
        <strain evidence="1">WU24</strain>
    </source>
</reference>
<evidence type="ECO:0000313" key="2">
    <source>
        <dbReference type="Proteomes" id="UP000663671"/>
    </source>
</evidence>
<dbReference type="Proteomes" id="UP000663671">
    <property type="component" value="Chromosome 3"/>
</dbReference>
<dbReference type="VEuPathDB" id="FungiDB:I7I51_07336"/>
<sequence length="134" mass="15260">MAHPTIPLKIAIYQNPGIKHWSLFIDAAETGEKTIIHLLGARHKYFIEVRARSDANISNSLIELCSLCEIDASNIETVKGIAYETPIRNDISDYSCQDFILEVLDKLEQNGIIVDTADYRGKKRTIKEKREAWQ</sequence>
<gene>
    <name evidence="1" type="ORF">I7I51_07336</name>
</gene>
<name>A0A8A1MKU7_AJECA</name>
<dbReference type="EMBL" id="CP069115">
    <property type="protein sequence ID" value="QSS66479.1"/>
    <property type="molecule type" value="Genomic_DNA"/>
</dbReference>
<accession>A0A8A1MKU7</accession>
<organism evidence="1 2">
    <name type="scientific">Ajellomyces capsulatus</name>
    <name type="common">Darling's disease fungus</name>
    <name type="synonym">Histoplasma capsulatum</name>
    <dbReference type="NCBI Taxonomy" id="5037"/>
    <lineage>
        <taxon>Eukaryota</taxon>
        <taxon>Fungi</taxon>
        <taxon>Dikarya</taxon>
        <taxon>Ascomycota</taxon>
        <taxon>Pezizomycotina</taxon>
        <taxon>Eurotiomycetes</taxon>
        <taxon>Eurotiomycetidae</taxon>
        <taxon>Onygenales</taxon>
        <taxon>Ajellomycetaceae</taxon>
        <taxon>Histoplasma</taxon>
    </lineage>
</organism>
<evidence type="ECO:0000313" key="1">
    <source>
        <dbReference type="EMBL" id="QSS66479.1"/>
    </source>
</evidence>
<proteinExistence type="predicted"/>
<dbReference type="Pfam" id="PF20174">
    <property type="entry name" value="DUF6540"/>
    <property type="match status" value="1"/>
</dbReference>
<dbReference type="OrthoDB" id="37659at2759"/>
<dbReference type="InterPro" id="IPR046670">
    <property type="entry name" value="DUF6540"/>
</dbReference>
<dbReference type="AlphaFoldDB" id="A0A8A1MKU7"/>